<keyword evidence="2" id="KW-0732">Signal</keyword>
<dbReference type="SMART" id="SM00409">
    <property type="entry name" value="IG"/>
    <property type="match status" value="1"/>
</dbReference>
<reference evidence="9" key="1">
    <citation type="submission" date="2023-08" db="EMBL/GenBank/DDBJ databases">
        <title>Pelteobagrus vachellii genome.</title>
        <authorList>
            <person name="Liu H."/>
        </authorList>
    </citation>
    <scope>NUCLEOTIDE SEQUENCE</scope>
    <source>
        <strain evidence="9">PRFRI_2022a</strain>
        <tissue evidence="9">Muscle</tissue>
    </source>
</reference>
<accession>A0AA88N2B1</accession>
<gene>
    <name evidence="9" type="ORF">Q7C36_009002</name>
</gene>
<keyword evidence="6" id="KW-0393">Immunoglobulin domain</keyword>
<dbReference type="PANTHER" id="PTHR24100">
    <property type="entry name" value="BUTYROPHILIN"/>
    <property type="match status" value="1"/>
</dbReference>
<evidence type="ECO:0000256" key="5">
    <source>
        <dbReference type="ARBA" id="ARBA00023180"/>
    </source>
</evidence>
<dbReference type="GO" id="GO:1903037">
    <property type="term" value="P:regulation of leukocyte cell-cell adhesion"/>
    <property type="evidence" value="ECO:0007669"/>
    <property type="project" value="UniProtKB-ARBA"/>
</dbReference>
<keyword evidence="7" id="KW-0812">Transmembrane</keyword>
<proteinExistence type="predicted"/>
<dbReference type="SMART" id="SM00408">
    <property type="entry name" value="IGc2"/>
    <property type="match status" value="1"/>
</dbReference>
<dbReference type="GO" id="GO:0050852">
    <property type="term" value="P:T cell receptor signaling pathway"/>
    <property type="evidence" value="ECO:0007669"/>
    <property type="project" value="TreeGrafter"/>
</dbReference>
<organism evidence="9 10">
    <name type="scientific">Tachysurus vachellii</name>
    <name type="common">Darkbarbel catfish</name>
    <name type="synonym">Pelteobagrus vachellii</name>
    <dbReference type="NCBI Taxonomy" id="175792"/>
    <lineage>
        <taxon>Eukaryota</taxon>
        <taxon>Metazoa</taxon>
        <taxon>Chordata</taxon>
        <taxon>Craniata</taxon>
        <taxon>Vertebrata</taxon>
        <taxon>Euteleostomi</taxon>
        <taxon>Actinopterygii</taxon>
        <taxon>Neopterygii</taxon>
        <taxon>Teleostei</taxon>
        <taxon>Ostariophysi</taxon>
        <taxon>Siluriformes</taxon>
        <taxon>Bagridae</taxon>
        <taxon>Tachysurus</taxon>
    </lineage>
</organism>
<feature type="transmembrane region" description="Helical" evidence="7">
    <location>
        <begin position="7"/>
        <end position="31"/>
    </location>
</feature>
<dbReference type="InterPro" id="IPR003599">
    <property type="entry name" value="Ig_sub"/>
</dbReference>
<evidence type="ECO:0000256" key="7">
    <source>
        <dbReference type="SAM" id="Phobius"/>
    </source>
</evidence>
<dbReference type="InterPro" id="IPR007110">
    <property type="entry name" value="Ig-like_dom"/>
</dbReference>
<dbReference type="GO" id="GO:0050863">
    <property type="term" value="P:regulation of T cell activation"/>
    <property type="evidence" value="ECO:0007669"/>
    <property type="project" value="UniProtKB-ARBA"/>
</dbReference>
<evidence type="ECO:0000256" key="6">
    <source>
        <dbReference type="ARBA" id="ARBA00023319"/>
    </source>
</evidence>
<protein>
    <recommendedName>
        <fullName evidence="8">Ig-like domain-containing protein</fullName>
    </recommendedName>
</protein>
<dbReference type="Pfam" id="PF07686">
    <property type="entry name" value="V-set"/>
    <property type="match status" value="1"/>
</dbReference>
<evidence type="ECO:0000256" key="4">
    <source>
        <dbReference type="ARBA" id="ARBA00023157"/>
    </source>
</evidence>
<evidence type="ECO:0000256" key="3">
    <source>
        <dbReference type="ARBA" id="ARBA00023136"/>
    </source>
</evidence>
<dbReference type="InterPro" id="IPR053896">
    <property type="entry name" value="BTN3A2-like_Ig-C"/>
</dbReference>
<comment type="subcellular location">
    <subcellularLocation>
        <location evidence="1">Membrane</location>
    </subcellularLocation>
</comment>
<dbReference type="SUPFAM" id="SSF48726">
    <property type="entry name" value="Immunoglobulin"/>
    <property type="match status" value="2"/>
</dbReference>
<keyword evidence="7" id="KW-1133">Transmembrane helix</keyword>
<evidence type="ECO:0000259" key="8">
    <source>
        <dbReference type="PROSITE" id="PS50835"/>
    </source>
</evidence>
<dbReference type="InterPro" id="IPR013106">
    <property type="entry name" value="Ig_V-set"/>
</dbReference>
<feature type="domain" description="Ig-like" evidence="8">
    <location>
        <begin position="50"/>
        <end position="145"/>
    </location>
</feature>
<keyword evidence="3 7" id="KW-0472">Membrane</keyword>
<dbReference type="AlphaFoldDB" id="A0AA88N2B1"/>
<dbReference type="InterPro" id="IPR036179">
    <property type="entry name" value="Ig-like_dom_sf"/>
</dbReference>
<dbReference type="Gene3D" id="2.60.40.10">
    <property type="entry name" value="Immunoglobulins"/>
    <property type="match status" value="2"/>
</dbReference>
<dbReference type="PANTHER" id="PTHR24100:SF0">
    <property type="entry name" value="V-SET DOMAIN-CONTAINING T-CELL ACTIVATION INHIBITOR 1"/>
    <property type="match status" value="1"/>
</dbReference>
<dbReference type="SMART" id="SM00406">
    <property type="entry name" value="IGv"/>
    <property type="match status" value="1"/>
</dbReference>
<dbReference type="InterPro" id="IPR003598">
    <property type="entry name" value="Ig_sub2"/>
</dbReference>
<name>A0AA88N2B1_TACVA</name>
<dbReference type="FunFam" id="2.60.40.10:FF:000142">
    <property type="entry name" value="V-set domain-containing T-cell activation inhibitor 1"/>
    <property type="match status" value="1"/>
</dbReference>
<dbReference type="InterPro" id="IPR013783">
    <property type="entry name" value="Ig-like_fold"/>
</dbReference>
<sequence>MASIGQIIFWSMIVLIFVMAGLIILLLAIAFSVSYGSVVTNTPFPVGNLGQDVILDCKFQTKTTQVSSDVSITWQKDGLTGVVYQYQNKADHLTEQNPLFKNRANLFQNSITTGNASLLLRTVSMEDEGVYRCSVTASGVTGTVSIHLRVGAFSAPNITISKGILEAYAPRWLPKPDVTWFDQNGKQIKSSTQFNNISMGIVQVMSNIQVQVTDMTYTCIIQNALVKAVSQATVRGNGVSTETDFIFNSSPSIITSHVIGTAFIFLCMLVW</sequence>
<evidence type="ECO:0000313" key="9">
    <source>
        <dbReference type="EMBL" id="KAK2850219.1"/>
    </source>
</evidence>
<keyword evidence="4" id="KW-1015">Disulfide bond</keyword>
<evidence type="ECO:0000313" key="10">
    <source>
        <dbReference type="Proteomes" id="UP001187315"/>
    </source>
</evidence>
<dbReference type="PROSITE" id="PS50835">
    <property type="entry name" value="IG_LIKE"/>
    <property type="match status" value="1"/>
</dbReference>
<keyword evidence="5" id="KW-0325">Glycoprotein</keyword>
<dbReference type="Pfam" id="PF22705">
    <property type="entry name" value="C2-set_3"/>
    <property type="match status" value="1"/>
</dbReference>
<dbReference type="EMBL" id="JAVHJS010000008">
    <property type="protein sequence ID" value="KAK2850219.1"/>
    <property type="molecule type" value="Genomic_DNA"/>
</dbReference>
<dbReference type="Proteomes" id="UP001187315">
    <property type="component" value="Unassembled WGS sequence"/>
</dbReference>
<dbReference type="GO" id="GO:0001817">
    <property type="term" value="P:regulation of cytokine production"/>
    <property type="evidence" value="ECO:0007669"/>
    <property type="project" value="TreeGrafter"/>
</dbReference>
<dbReference type="GO" id="GO:0009897">
    <property type="term" value="C:external side of plasma membrane"/>
    <property type="evidence" value="ECO:0007669"/>
    <property type="project" value="TreeGrafter"/>
</dbReference>
<dbReference type="GO" id="GO:0005102">
    <property type="term" value="F:signaling receptor binding"/>
    <property type="evidence" value="ECO:0007669"/>
    <property type="project" value="TreeGrafter"/>
</dbReference>
<comment type="caution">
    <text evidence="9">The sequence shown here is derived from an EMBL/GenBank/DDBJ whole genome shotgun (WGS) entry which is preliminary data.</text>
</comment>
<evidence type="ECO:0000256" key="1">
    <source>
        <dbReference type="ARBA" id="ARBA00004370"/>
    </source>
</evidence>
<dbReference type="InterPro" id="IPR050504">
    <property type="entry name" value="IgSF_BTN/MOG"/>
</dbReference>
<evidence type="ECO:0000256" key="2">
    <source>
        <dbReference type="ARBA" id="ARBA00022729"/>
    </source>
</evidence>
<keyword evidence="10" id="KW-1185">Reference proteome</keyword>